<accession>A0AAD8DRY3</accession>
<name>A0AAD8DRY3_MYTSE</name>
<sequence length="256" mass="27885">MRVDSVEKDDHSIQITLSIHECGQQLSRACTHSVFHIALVTGSERRGTARQLGAAPAPEAEEWRARAGLPVCAHLAADMDALTQLVVLCVCGAALGEPLGEALRRHSRYGVYARDFAQYEREPYVYAAIPLHAPVPVLRVLSPAPLARERARAPSAHHPVYARPPYADDYAPSAHEYDASYEAAQYASYEAPQYAPHAGLYAAASAPDEGILYARPAPGGGYTYHSAPRPARRAPAAADAPPYIIRVHKYRVTKER</sequence>
<gene>
    <name evidence="1" type="ORF">PYW07_011950</name>
</gene>
<dbReference type="AlphaFoldDB" id="A0AAD8DRY3"/>
<keyword evidence="2" id="KW-1185">Reference proteome</keyword>
<dbReference type="Proteomes" id="UP001231518">
    <property type="component" value="Chromosome 3"/>
</dbReference>
<proteinExistence type="predicted"/>
<organism evidence="1 2">
    <name type="scientific">Mythimna separata</name>
    <name type="common">Oriental armyworm</name>
    <name type="synonym">Pseudaletia separata</name>
    <dbReference type="NCBI Taxonomy" id="271217"/>
    <lineage>
        <taxon>Eukaryota</taxon>
        <taxon>Metazoa</taxon>
        <taxon>Ecdysozoa</taxon>
        <taxon>Arthropoda</taxon>
        <taxon>Hexapoda</taxon>
        <taxon>Insecta</taxon>
        <taxon>Pterygota</taxon>
        <taxon>Neoptera</taxon>
        <taxon>Endopterygota</taxon>
        <taxon>Lepidoptera</taxon>
        <taxon>Glossata</taxon>
        <taxon>Ditrysia</taxon>
        <taxon>Noctuoidea</taxon>
        <taxon>Noctuidae</taxon>
        <taxon>Noctuinae</taxon>
        <taxon>Hadenini</taxon>
        <taxon>Mythimna</taxon>
    </lineage>
</organism>
<evidence type="ECO:0000313" key="1">
    <source>
        <dbReference type="EMBL" id="KAJ8719907.1"/>
    </source>
</evidence>
<protein>
    <submittedName>
        <fullName evidence="1">Uncharacterized protein</fullName>
    </submittedName>
</protein>
<reference evidence="1" key="1">
    <citation type="submission" date="2023-03" db="EMBL/GenBank/DDBJ databases">
        <title>Chromosome-level genomes of two armyworms, Mythimna separata and Mythimna loreyi, provide insights into the biosynthesis and reception of sex pheromones.</title>
        <authorList>
            <person name="Zhao H."/>
        </authorList>
    </citation>
    <scope>NUCLEOTIDE SEQUENCE</scope>
    <source>
        <strain evidence="1">BeijingLab</strain>
        <tissue evidence="1">Pupa</tissue>
    </source>
</reference>
<comment type="caution">
    <text evidence="1">The sequence shown here is derived from an EMBL/GenBank/DDBJ whole genome shotgun (WGS) entry which is preliminary data.</text>
</comment>
<evidence type="ECO:0000313" key="2">
    <source>
        <dbReference type="Proteomes" id="UP001231518"/>
    </source>
</evidence>
<dbReference type="EMBL" id="JARGEI010000014">
    <property type="protein sequence ID" value="KAJ8719907.1"/>
    <property type="molecule type" value="Genomic_DNA"/>
</dbReference>